<evidence type="ECO:0000256" key="1">
    <source>
        <dbReference type="ARBA" id="ARBA00022737"/>
    </source>
</evidence>
<dbReference type="SMART" id="SM00248">
    <property type="entry name" value="ANK"/>
    <property type="match status" value="7"/>
</dbReference>
<feature type="signal peptide" evidence="5">
    <location>
        <begin position="1"/>
        <end position="25"/>
    </location>
</feature>
<gene>
    <name evidence="6" type="ORF">FGLOB1_294</name>
</gene>
<dbReference type="PROSITE" id="PS50297">
    <property type="entry name" value="ANK_REP_REGION"/>
    <property type="match status" value="1"/>
</dbReference>
<dbReference type="InterPro" id="IPR002110">
    <property type="entry name" value="Ankyrin_rpt"/>
</dbReference>
<keyword evidence="1" id="KW-0677">Repeat</keyword>
<comment type="caution">
    <text evidence="6">The sequence shown here is derived from an EMBL/GenBank/DDBJ whole genome shotgun (WGS) entry which is preliminary data.</text>
</comment>
<keyword evidence="4" id="KW-1133">Transmembrane helix</keyword>
<dbReference type="PROSITE" id="PS50088">
    <property type="entry name" value="ANK_REPEAT"/>
    <property type="match status" value="1"/>
</dbReference>
<dbReference type="PANTHER" id="PTHR24198">
    <property type="entry name" value="ANKYRIN REPEAT AND PROTEIN KINASE DOMAIN-CONTAINING PROTEIN"/>
    <property type="match status" value="1"/>
</dbReference>
<sequence>MHTKNSLRLSFSLLLLLAVETVADADDTDFLMNVFSDLGPVLALFGEQFARQFLSETFTWYDHVIFACVPLGIMTAIAGAIRVQGHKFLKAFIGRARENKAAAEIEYMSSTSAEVGELFNGKGIVRTMGEPEIAQFIVFPDELLKEKKGAQNQSYGIHTLKSASQEGILYREGYCDELDLAAQNWLKSFNGTVTRKRDIEQAEDEFVHFISRIERANPLEKNDRFPKYWESLKFPNLQLNIATEKISPRRRSIELHLAAIVAVILQASLLVIAGVVPYRAHGYETQPWGLPCYIGGSVLLFIGMLACSVAIERSTKEFKWRLSSGITNKTRYSSEVRRQSMDLFWVQRKQRQFISTSSRQEDVISGKNNKGNKGCRRIEIGQIDDNASKNIPQANKPARSAEDRGLESDFLAVTAILAGGAGFTIQFIGLRGLPWPCAVAQLGAIIAMAIIRALVRRRLGDNPSYCHAPSRYELDLLATQLVDYSRTRLPNQPLRPSQKDWTWRVDTAKHRLQIIYWFRIGNCLNPSASGSNHEDSSSSQSDQSNEAQQIMLVRKRLGDLVRWETEAFKLALALARSIERFLDEFMPVAEQNLVEWKVPMRDSKDNRSAVTLAVTKKGSSGWQIKVGEVEAILSLWMAHLEATKVVQTKDKEKSDWQRSKAEWDEEATDPGYRTCEASYHCKDPGHDDVKMVIGFMGPLKPEKKPKLLVQHSTAGLATIAAQHLFTSFLWTIVDLEQLPKDFLDQGSINIHEYVSIQPPKPLDLESTKLGISRKLSHTKLTRFALHAEKEGLGVLDDILLCLIPIFSLKDVLPNDAVLKLDLPGLGGQSVWAKDASIYLAFLKFITKDSECNFGDYLSLATVVHALDYIYLMALNSENMAYGKALSRENDTVAKSLSNNHIADCKRLNRQSSGDLRKLIEYLSLFFPDVIKKLRVFYKLQGREDCFYELESYCEKETQIGPHGAGNGNETLMRQIRFTTLHCQASKMVPINLRKDWRKRDIFGWTALHYAASCKEFEFFDERQHPVMPNNDLPGDLKALLQHDHPQTWWLDNFGRSPVHVASLTGNHSFLEKVLGNLLVKELRSSLEAKGSDGMTPVHLAMVGGHAKCIAVIKKAINLQELELPMDAWKRNPIHLAVAKGEYGCCRELICDESLNFKPYALDIHGRSLFSYLDEANGEQRSLGCLLLKVHSKLFNSKDNEGQSVWHYGIKFLGEEAIDILQDQHLSTINASNNSGQTPLHLAIQLQSQRIFSRLLKIGAEPGVNDAGDQSPLMFACSRGEAKMVRSILDIKRKTAKDEDKDGKSSLHYAIECKSCNDEDREKIVKSLVSAMKRIDIEDNQGPK</sequence>
<dbReference type="Pfam" id="PF12796">
    <property type="entry name" value="Ank_2"/>
    <property type="match status" value="1"/>
</dbReference>
<organism evidence="6 7">
    <name type="scientific">Fusarium globosum</name>
    <dbReference type="NCBI Taxonomy" id="78864"/>
    <lineage>
        <taxon>Eukaryota</taxon>
        <taxon>Fungi</taxon>
        <taxon>Dikarya</taxon>
        <taxon>Ascomycota</taxon>
        <taxon>Pezizomycotina</taxon>
        <taxon>Sordariomycetes</taxon>
        <taxon>Hypocreomycetidae</taxon>
        <taxon>Hypocreales</taxon>
        <taxon>Nectriaceae</taxon>
        <taxon>Fusarium</taxon>
        <taxon>Fusarium fujikuroi species complex</taxon>
    </lineage>
</organism>
<evidence type="ECO:0000256" key="3">
    <source>
        <dbReference type="PROSITE-ProRule" id="PRU00023"/>
    </source>
</evidence>
<accession>A0A8H5Z197</accession>
<feature type="transmembrane region" description="Helical" evidence="4">
    <location>
        <begin position="60"/>
        <end position="81"/>
    </location>
</feature>
<dbReference type="PANTHER" id="PTHR24198:SF165">
    <property type="entry name" value="ANKYRIN REPEAT-CONTAINING PROTEIN-RELATED"/>
    <property type="match status" value="1"/>
</dbReference>
<proteinExistence type="predicted"/>
<feature type="transmembrane region" description="Helical" evidence="4">
    <location>
        <begin position="288"/>
        <end position="311"/>
    </location>
</feature>
<dbReference type="Gene3D" id="1.25.40.20">
    <property type="entry name" value="Ankyrin repeat-containing domain"/>
    <property type="match status" value="2"/>
</dbReference>
<evidence type="ECO:0000256" key="4">
    <source>
        <dbReference type="SAM" id="Phobius"/>
    </source>
</evidence>
<evidence type="ECO:0000256" key="2">
    <source>
        <dbReference type="ARBA" id="ARBA00023043"/>
    </source>
</evidence>
<feature type="transmembrane region" description="Helical" evidence="4">
    <location>
        <begin position="433"/>
        <end position="455"/>
    </location>
</feature>
<evidence type="ECO:0000256" key="5">
    <source>
        <dbReference type="SAM" id="SignalP"/>
    </source>
</evidence>
<reference evidence="6 7" key="1">
    <citation type="submission" date="2020-05" db="EMBL/GenBank/DDBJ databases">
        <title>Identification and distribution of gene clusters putatively required for synthesis of sphingolipid metabolism inhibitors in phylogenetically diverse species of the filamentous fungus Fusarium.</title>
        <authorList>
            <person name="Kim H.-S."/>
            <person name="Busman M."/>
            <person name="Brown D.W."/>
            <person name="Divon H."/>
            <person name="Uhlig S."/>
            <person name="Proctor R.H."/>
        </authorList>
    </citation>
    <scope>NUCLEOTIDE SEQUENCE [LARGE SCALE GENOMIC DNA]</scope>
    <source>
        <strain evidence="6 7">NRRL 26131</strain>
    </source>
</reference>
<feature type="chain" id="PRO_5034962502" evidence="5">
    <location>
        <begin position="26"/>
        <end position="1343"/>
    </location>
</feature>
<keyword evidence="4" id="KW-0812">Transmembrane</keyword>
<dbReference type="Proteomes" id="UP000532311">
    <property type="component" value="Unassembled WGS sequence"/>
</dbReference>
<name>A0A8H5Z197_9HYPO</name>
<protein>
    <submittedName>
        <fullName evidence="6">Serine threonine phosphatase 6 regulatory ankyrin repeat subunit A</fullName>
    </submittedName>
</protein>
<keyword evidence="4" id="KW-0472">Membrane</keyword>
<evidence type="ECO:0000313" key="6">
    <source>
        <dbReference type="EMBL" id="KAF5721326.1"/>
    </source>
</evidence>
<evidence type="ECO:0000313" key="7">
    <source>
        <dbReference type="Proteomes" id="UP000532311"/>
    </source>
</evidence>
<feature type="transmembrane region" description="Helical" evidence="4">
    <location>
        <begin position="255"/>
        <end position="276"/>
    </location>
</feature>
<dbReference type="InterPro" id="IPR036770">
    <property type="entry name" value="Ankyrin_rpt-contain_sf"/>
</dbReference>
<dbReference type="SUPFAM" id="SSF48403">
    <property type="entry name" value="Ankyrin repeat"/>
    <property type="match status" value="1"/>
</dbReference>
<dbReference type="EMBL" id="JAAQPF010000008">
    <property type="protein sequence ID" value="KAF5721326.1"/>
    <property type="molecule type" value="Genomic_DNA"/>
</dbReference>
<keyword evidence="2 3" id="KW-0040">ANK repeat</keyword>
<feature type="repeat" description="ANK" evidence="3">
    <location>
        <begin position="1234"/>
        <end position="1266"/>
    </location>
</feature>
<keyword evidence="5" id="KW-0732">Signal</keyword>
<keyword evidence="7" id="KW-1185">Reference proteome</keyword>